<proteinExistence type="predicted"/>
<organism evidence="2 3">
    <name type="scientific">Micromonospora zingiberis</name>
    <dbReference type="NCBI Taxonomy" id="2053011"/>
    <lineage>
        <taxon>Bacteria</taxon>
        <taxon>Bacillati</taxon>
        <taxon>Actinomycetota</taxon>
        <taxon>Actinomycetes</taxon>
        <taxon>Micromonosporales</taxon>
        <taxon>Micromonosporaceae</taxon>
        <taxon>Micromonospora</taxon>
    </lineage>
</organism>
<dbReference type="EMBL" id="SJJR01000013">
    <property type="protein sequence ID" value="TCB95634.1"/>
    <property type="molecule type" value="Genomic_DNA"/>
</dbReference>
<evidence type="ECO:0000313" key="2">
    <source>
        <dbReference type="EMBL" id="TCB95634.1"/>
    </source>
</evidence>
<dbReference type="RefSeq" id="WP_131305561.1">
    <property type="nucleotide sequence ID" value="NZ_SJJR01000013.1"/>
</dbReference>
<comment type="caution">
    <text evidence="2">The sequence shown here is derived from an EMBL/GenBank/DDBJ whole genome shotgun (WGS) entry which is preliminary data.</text>
</comment>
<sequence>MDKAPPTIDLDFVPVQQYVYDVPPPQPTGRRRWRWWLGGAALLLVVVLVASWTWMSVRGDTRDGHVVTAATDLRTATFVLLDGADVIRVRTADLGEATYRVSTPADSHLRPAVSLSDGTLLTSLHGTDQGGPALVEVVLHESVRWQVRLNGGAKEQHLDLRTAQLDGVELTAGANRIELTLPRATGTLRAALSGGASQVVVRLTGDAPVQVRAGGGAGSVTVDGTTHSGVAGGTTFTPPDWAAANDRYDVDATSGFSSLTVERTDAGR</sequence>
<feature type="transmembrane region" description="Helical" evidence="1">
    <location>
        <begin position="35"/>
        <end position="55"/>
    </location>
</feature>
<accession>A0A4R0GEF9</accession>
<evidence type="ECO:0008006" key="4">
    <source>
        <dbReference type="Google" id="ProtNLM"/>
    </source>
</evidence>
<name>A0A4R0GEF9_9ACTN</name>
<evidence type="ECO:0000256" key="1">
    <source>
        <dbReference type="SAM" id="Phobius"/>
    </source>
</evidence>
<keyword evidence="1" id="KW-0472">Membrane</keyword>
<dbReference type="Proteomes" id="UP000292274">
    <property type="component" value="Unassembled WGS sequence"/>
</dbReference>
<keyword evidence="3" id="KW-1185">Reference proteome</keyword>
<keyword evidence="1" id="KW-0812">Transmembrane</keyword>
<keyword evidence="1" id="KW-1133">Transmembrane helix</keyword>
<reference evidence="2 3" key="1">
    <citation type="submission" date="2019-02" db="EMBL/GenBank/DDBJ databases">
        <title>Jishengella sp. nov., isolated from a root of Zingiber montanum.</title>
        <authorList>
            <person name="Kuncharoen N."/>
            <person name="Kudo T."/>
            <person name="Masahiro Y."/>
            <person name="Ohkuma M."/>
            <person name="Tanasupawat S."/>
        </authorList>
    </citation>
    <scope>NUCLEOTIDE SEQUENCE [LARGE SCALE GENOMIC DNA]</scope>
    <source>
        <strain evidence="2 3">PLAI 1-1</strain>
    </source>
</reference>
<protein>
    <recommendedName>
        <fullName evidence="4">Adhesin domain-containing protein</fullName>
    </recommendedName>
</protein>
<dbReference type="OrthoDB" id="3292634at2"/>
<gene>
    <name evidence="2" type="ORF">E0H26_19440</name>
</gene>
<dbReference type="AlphaFoldDB" id="A0A4R0GEF9"/>
<evidence type="ECO:0000313" key="3">
    <source>
        <dbReference type="Proteomes" id="UP000292274"/>
    </source>
</evidence>